<dbReference type="eggNOG" id="ENOG5030TC0">
    <property type="taxonomic scope" value="Bacteria"/>
</dbReference>
<keyword evidence="3" id="KW-1185">Reference proteome</keyword>
<organism evidence="2 3">
    <name type="scientific">Alkaliphilus oremlandii (strain OhILAs)</name>
    <name type="common">Clostridium oremlandii (strain OhILAs)</name>
    <dbReference type="NCBI Taxonomy" id="350688"/>
    <lineage>
        <taxon>Bacteria</taxon>
        <taxon>Bacillati</taxon>
        <taxon>Bacillota</taxon>
        <taxon>Clostridia</taxon>
        <taxon>Peptostreptococcales</taxon>
        <taxon>Natronincolaceae</taxon>
        <taxon>Alkaliphilus</taxon>
    </lineage>
</organism>
<evidence type="ECO:0000313" key="3">
    <source>
        <dbReference type="Proteomes" id="UP000000269"/>
    </source>
</evidence>
<evidence type="ECO:0000313" key="2">
    <source>
        <dbReference type="EMBL" id="ABW19347.1"/>
    </source>
</evidence>
<proteinExistence type="predicted"/>
<sequence>MIQRKKPWNLIFLLICILIVIPNWSYGNSAEPPSILIIVPNAPTDLEISMNINNNIVRGRKTDKLIESQYTFYYREIKMAPAYILTIETEDHQYEIPFEKPIIAYNNVYTLDLETQILTIGKLPSRTVLLVSLRIILTFLIEGAIFFMFNFREKASWIAFLIINLMTQGALNLWINSFKPNEYVILALVFAEIIILITEMILFPIWIKEHSKTRTNAYVLISNIASLFVGGYLITILPI</sequence>
<gene>
    <name evidence="2" type="ordered locus">Clos_1807</name>
</gene>
<keyword evidence="1" id="KW-1133">Transmembrane helix</keyword>
<dbReference type="STRING" id="350688.Clos_1807"/>
<feature type="transmembrane region" description="Helical" evidence="1">
    <location>
        <begin position="217"/>
        <end position="237"/>
    </location>
</feature>
<feature type="transmembrane region" description="Helical" evidence="1">
    <location>
        <begin position="183"/>
        <end position="205"/>
    </location>
</feature>
<dbReference type="EMBL" id="CP000853">
    <property type="protein sequence ID" value="ABW19347.1"/>
    <property type="molecule type" value="Genomic_DNA"/>
</dbReference>
<feature type="transmembrane region" description="Helical" evidence="1">
    <location>
        <begin position="128"/>
        <end position="149"/>
    </location>
</feature>
<dbReference type="KEGG" id="aoe:Clos_1807"/>
<accession>A8MHR5</accession>
<dbReference type="RefSeq" id="WP_012159659.1">
    <property type="nucleotide sequence ID" value="NC_009922.1"/>
</dbReference>
<feature type="transmembrane region" description="Helical" evidence="1">
    <location>
        <begin position="156"/>
        <end position="177"/>
    </location>
</feature>
<dbReference type="AlphaFoldDB" id="A8MHR5"/>
<reference evidence="3" key="1">
    <citation type="submission" date="2007-10" db="EMBL/GenBank/DDBJ databases">
        <title>Complete genome of Alkaliphilus oremlandii OhILAs.</title>
        <authorList>
            <person name="Copeland A."/>
            <person name="Lucas S."/>
            <person name="Lapidus A."/>
            <person name="Barry K."/>
            <person name="Detter J.C."/>
            <person name="Glavina del Rio T."/>
            <person name="Hammon N."/>
            <person name="Israni S."/>
            <person name="Dalin E."/>
            <person name="Tice H."/>
            <person name="Pitluck S."/>
            <person name="Chain P."/>
            <person name="Malfatti S."/>
            <person name="Shin M."/>
            <person name="Vergez L."/>
            <person name="Schmutz J."/>
            <person name="Larimer F."/>
            <person name="Land M."/>
            <person name="Hauser L."/>
            <person name="Kyrpides N."/>
            <person name="Mikhailova N."/>
            <person name="Stolz J.F."/>
            <person name="Dawson A."/>
            <person name="Fisher E."/>
            <person name="Crable B."/>
            <person name="Perera E."/>
            <person name="Lisak J."/>
            <person name="Ranganathan M."/>
            <person name="Basu P."/>
            <person name="Richardson P."/>
        </authorList>
    </citation>
    <scope>NUCLEOTIDE SEQUENCE [LARGE SCALE GENOMIC DNA]</scope>
    <source>
        <strain evidence="3">OhILAs</strain>
    </source>
</reference>
<dbReference type="Proteomes" id="UP000000269">
    <property type="component" value="Chromosome"/>
</dbReference>
<protein>
    <submittedName>
        <fullName evidence="2">Uncharacterized protein</fullName>
    </submittedName>
</protein>
<keyword evidence="1" id="KW-0812">Transmembrane</keyword>
<dbReference type="HOGENOM" id="CLU_079304_1_0_9"/>
<evidence type="ECO:0000256" key="1">
    <source>
        <dbReference type="SAM" id="Phobius"/>
    </source>
</evidence>
<name>A8MHR5_ALKOO</name>
<keyword evidence="1" id="KW-0472">Membrane</keyword>